<dbReference type="RefSeq" id="WP_136970758.1">
    <property type="nucleotide sequence ID" value="NZ_JARZHI010000014.1"/>
</dbReference>
<evidence type="ECO:0000313" key="6">
    <source>
        <dbReference type="EMBL" id="MDI1431357.1"/>
    </source>
</evidence>
<dbReference type="Gene3D" id="2.40.30.170">
    <property type="match status" value="1"/>
</dbReference>
<proteinExistence type="inferred from homology"/>
<organism evidence="6 7">
    <name type="scientific">Polyangium sorediatum</name>
    <dbReference type="NCBI Taxonomy" id="889274"/>
    <lineage>
        <taxon>Bacteria</taxon>
        <taxon>Pseudomonadati</taxon>
        <taxon>Myxococcota</taxon>
        <taxon>Polyangia</taxon>
        <taxon>Polyangiales</taxon>
        <taxon>Polyangiaceae</taxon>
        <taxon>Polyangium</taxon>
    </lineage>
</organism>
<dbReference type="Gene3D" id="2.40.50.100">
    <property type="match status" value="1"/>
</dbReference>
<evidence type="ECO:0000259" key="4">
    <source>
        <dbReference type="Pfam" id="PF25917"/>
    </source>
</evidence>
<keyword evidence="3" id="KW-0732">Signal</keyword>
<dbReference type="SUPFAM" id="SSF111369">
    <property type="entry name" value="HlyD-like secretion proteins"/>
    <property type="match status" value="1"/>
</dbReference>
<feature type="domain" description="Multidrug resistance protein MdtA-like barrel-sandwich hybrid" evidence="4">
    <location>
        <begin position="67"/>
        <end position="205"/>
    </location>
</feature>
<dbReference type="Gene3D" id="2.40.420.20">
    <property type="match status" value="1"/>
</dbReference>
<name>A0ABT6NT81_9BACT</name>
<dbReference type="Proteomes" id="UP001160301">
    <property type="component" value="Unassembled WGS sequence"/>
</dbReference>
<dbReference type="Gene3D" id="1.10.287.470">
    <property type="entry name" value="Helix hairpin bin"/>
    <property type="match status" value="1"/>
</dbReference>
<evidence type="ECO:0000256" key="2">
    <source>
        <dbReference type="SAM" id="MobiDB-lite"/>
    </source>
</evidence>
<feature type="signal peptide" evidence="3">
    <location>
        <begin position="1"/>
        <end position="17"/>
    </location>
</feature>
<reference evidence="6 7" key="1">
    <citation type="submission" date="2023-04" db="EMBL/GenBank/DDBJ databases">
        <title>The genome sequence of Polyangium sorediatum DSM14670.</title>
        <authorList>
            <person name="Zhang X."/>
        </authorList>
    </citation>
    <scope>NUCLEOTIDE SEQUENCE [LARGE SCALE GENOMIC DNA]</scope>
    <source>
        <strain evidence="6 7">DSM 14670</strain>
    </source>
</reference>
<accession>A0ABT6NT81</accession>
<dbReference type="PROSITE" id="PS51257">
    <property type="entry name" value="PROKAR_LIPOPROTEIN"/>
    <property type="match status" value="1"/>
</dbReference>
<dbReference type="Pfam" id="PF25917">
    <property type="entry name" value="BSH_RND"/>
    <property type="match status" value="1"/>
</dbReference>
<feature type="compositionally biased region" description="Low complexity" evidence="2">
    <location>
        <begin position="408"/>
        <end position="417"/>
    </location>
</feature>
<feature type="compositionally biased region" description="Low complexity" evidence="2">
    <location>
        <begin position="375"/>
        <end position="399"/>
    </location>
</feature>
<protein>
    <submittedName>
        <fullName evidence="6">Efflux RND transporter periplasmic adaptor subunit</fullName>
    </submittedName>
</protein>
<evidence type="ECO:0000256" key="3">
    <source>
        <dbReference type="SAM" id="SignalP"/>
    </source>
</evidence>
<dbReference type="PANTHER" id="PTHR30469:SF15">
    <property type="entry name" value="HLYD FAMILY OF SECRETION PROTEINS"/>
    <property type="match status" value="1"/>
</dbReference>
<evidence type="ECO:0000259" key="5">
    <source>
        <dbReference type="Pfam" id="PF25989"/>
    </source>
</evidence>
<dbReference type="Pfam" id="PF25989">
    <property type="entry name" value="YknX_C"/>
    <property type="match status" value="1"/>
</dbReference>
<feature type="region of interest" description="Disordered" evidence="2">
    <location>
        <begin position="375"/>
        <end position="417"/>
    </location>
</feature>
<dbReference type="PANTHER" id="PTHR30469">
    <property type="entry name" value="MULTIDRUG RESISTANCE PROTEIN MDTA"/>
    <property type="match status" value="1"/>
</dbReference>
<comment type="similarity">
    <text evidence="1">Belongs to the membrane fusion protein (MFP) (TC 8.A.1) family.</text>
</comment>
<dbReference type="NCBIfam" id="TIGR01730">
    <property type="entry name" value="RND_mfp"/>
    <property type="match status" value="1"/>
</dbReference>
<feature type="domain" description="YknX-like C-terminal permuted SH3-like" evidence="5">
    <location>
        <begin position="297"/>
        <end position="364"/>
    </location>
</feature>
<feature type="chain" id="PRO_5046312543" evidence="3">
    <location>
        <begin position="18"/>
        <end position="417"/>
    </location>
</feature>
<dbReference type="InterPro" id="IPR058637">
    <property type="entry name" value="YknX-like_C"/>
</dbReference>
<dbReference type="InterPro" id="IPR058625">
    <property type="entry name" value="MdtA-like_BSH"/>
</dbReference>
<keyword evidence="7" id="KW-1185">Reference proteome</keyword>
<gene>
    <name evidence="6" type="ORF">QHF89_17815</name>
</gene>
<evidence type="ECO:0000256" key="1">
    <source>
        <dbReference type="ARBA" id="ARBA00009477"/>
    </source>
</evidence>
<dbReference type="EMBL" id="JARZHI010000014">
    <property type="protein sequence ID" value="MDI1431357.1"/>
    <property type="molecule type" value="Genomic_DNA"/>
</dbReference>
<evidence type="ECO:0000313" key="7">
    <source>
        <dbReference type="Proteomes" id="UP001160301"/>
    </source>
</evidence>
<dbReference type="InterPro" id="IPR006143">
    <property type="entry name" value="RND_pump_MFP"/>
</dbReference>
<sequence>MKLARVLLLLCLPLAVACKGKPTEGGASGGGKPGREGLSFAADVMPVEAKKVTYTVNAPGTIEAFERVQVTARVAGVVDRVAFTEGQEVKKGDVLVVIDSERYLLAVNGAKAALAKTEASVRDMEAMVARREGASGMNPGLIPGEELDSYKSKVLTAKADRDIAFQSLRSAQLNLRDSSVRAPMVGAIQTRTVETGQYVQAGYVMATLLQSDPLLLRFQVEPLEAPRLKVGMTATFTMRETLRKFTAKITLIAAAADPTTHMVAVTGEVNDEGHKYWLRPGSFCDVSVDIGAQREAVTIPRLAARATDHGYVAYVVENGVAKERVLALGMSTQDGWVEVRSGLAAGDVLVVRGAEALTDGAKVRPTTITPEALLTATAPSARAQASSAQPPADPASGEPAPSPPPTPSVSASAGVRP</sequence>
<comment type="caution">
    <text evidence="6">The sequence shown here is derived from an EMBL/GenBank/DDBJ whole genome shotgun (WGS) entry which is preliminary data.</text>
</comment>